<dbReference type="AlphaFoldDB" id="A0A081N7Q5"/>
<dbReference type="Pfam" id="PF14354">
    <property type="entry name" value="Lar_restr_allev"/>
    <property type="match status" value="1"/>
</dbReference>
<evidence type="ECO:0000313" key="1">
    <source>
        <dbReference type="EMBL" id="KEQ14478.1"/>
    </source>
</evidence>
<keyword evidence="2" id="KW-1185">Reference proteome</keyword>
<organism evidence="1 2">
    <name type="scientific">Endozoicomonas montiporae</name>
    <dbReference type="NCBI Taxonomy" id="1027273"/>
    <lineage>
        <taxon>Bacteria</taxon>
        <taxon>Pseudomonadati</taxon>
        <taxon>Pseudomonadota</taxon>
        <taxon>Gammaproteobacteria</taxon>
        <taxon>Oceanospirillales</taxon>
        <taxon>Endozoicomonadaceae</taxon>
        <taxon>Endozoicomonas</taxon>
    </lineage>
</organism>
<proteinExistence type="predicted"/>
<accession>A0A081N7Q5</accession>
<comment type="caution">
    <text evidence="1">The sequence shown here is derived from an EMBL/GenBank/DDBJ whole genome shotgun (WGS) entry which is preliminary data.</text>
</comment>
<dbReference type="EMBL" id="JOKG01000002">
    <property type="protein sequence ID" value="KEQ14478.1"/>
    <property type="molecule type" value="Genomic_DNA"/>
</dbReference>
<evidence type="ECO:0000313" key="2">
    <source>
        <dbReference type="Proteomes" id="UP000028006"/>
    </source>
</evidence>
<protein>
    <submittedName>
        <fullName evidence="1">Uncharacterized protein</fullName>
    </submittedName>
</protein>
<dbReference type="Proteomes" id="UP000028006">
    <property type="component" value="Unassembled WGS sequence"/>
</dbReference>
<sequence length="133" mass="15540">MVIEDQIMKIELKECPLCGSKAYLDRKTSAVHCSNCCTRYLASAVKYPDFDQAAIDHWNKRYFPEGCTPADARHLREANWDLAKEKEKMELLLFKFVTEYGERETEKNSDELKPVGKQRCLIMRQCMRELGIK</sequence>
<reference evidence="1 2" key="1">
    <citation type="submission" date="2014-06" db="EMBL/GenBank/DDBJ databases">
        <title>Whole Genome Sequences of Three Symbiotic Endozoicomonas Bacteria.</title>
        <authorList>
            <person name="Neave M.J."/>
            <person name="Apprill A."/>
            <person name="Voolstra C.R."/>
        </authorList>
    </citation>
    <scope>NUCLEOTIDE SEQUENCE [LARGE SCALE GENOMIC DNA]</scope>
    <source>
        <strain evidence="1 2">LMG 24815</strain>
    </source>
</reference>
<gene>
    <name evidence="1" type="ORF">GZ77_08950</name>
</gene>
<name>A0A081N7Q5_9GAMM</name>